<accession>K0KTE0</accession>
<dbReference type="EMBL" id="CAIF01000187">
    <property type="protein sequence ID" value="CCH45272.1"/>
    <property type="molecule type" value="Genomic_DNA"/>
</dbReference>
<dbReference type="GO" id="GO:0000225">
    <property type="term" value="F:N-acetylglucosaminylphosphatidylinositol deacetylase activity"/>
    <property type="evidence" value="ECO:0007669"/>
    <property type="project" value="UniProtKB-EC"/>
</dbReference>
<dbReference type="EC" id="3.5.1.89" evidence="2"/>
<evidence type="ECO:0000256" key="2">
    <source>
        <dbReference type="ARBA" id="ARBA00012176"/>
    </source>
</evidence>
<name>K0KTE0_WICCF</name>
<organism evidence="4 5">
    <name type="scientific">Wickerhamomyces ciferrii (strain ATCC 14091 / BCRC 22168 / CBS 111 / JCM 3599 / NBRC 0793 / NRRL Y-1031 F-60-10)</name>
    <name type="common">Yeast</name>
    <name type="synonym">Pichia ciferrii</name>
    <dbReference type="NCBI Taxonomy" id="1206466"/>
    <lineage>
        <taxon>Eukaryota</taxon>
        <taxon>Fungi</taxon>
        <taxon>Dikarya</taxon>
        <taxon>Ascomycota</taxon>
        <taxon>Saccharomycotina</taxon>
        <taxon>Saccharomycetes</taxon>
        <taxon>Phaffomycetales</taxon>
        <taxon>Wickerhamomycetaceae</taxon>
        <taxon>Wickerhamomyces</taxon>
    </lineage>
</organism>
<evidence type="ECO:0000256" key="1">
    <source>
        <dbReference type="ARBA" id="ARBA00006066"/>
    </source>
</evidence>
<keyword evidence="3" id="KW-0472">Membrane</keyword>
<proteinExistence type="inferred from homology"/>
<dbReference type="eggNOG" id="KOG3332">
    <property type="taxonomic scope" value="Eukaryota"/>
</dbReference>
<dbReference type="Gene3D" id="3.40.50.10320">
    <property type="entry name" value="LmbE-like"/>
    <property type="match status" value="1"/>
</dbReference>
<dbReference type="Pfam" id="PF02585">
    <property type="entry name" value="PIG-L"/>
    <property type="match status" value="1"/>
</dbReference>
<dbReference type="STRING" id="1206466.K0KTE0"/>
<dbReference type="GO" id="GO:0016020">
    <property type="term" value="C:membrane"/>
    <property type="evidence" value="ECO:0007669"/>
    <property type="project" value="GOC"/>
</dbReference>
<feature type="transmembrane region" description="Helical" evidence="3">
    <location>
        <begin position="51"/>
        <end position="70"/>
    </location>
</feature>
<dbReference type="InterPro" id="IPR024078">
    <property type="entry name" value="LmbE-like_dom_sf"/>
</dbReference>
<evidence type="ECO:0000313" key="4">
    <source>
        <dbReference type="EMBL" id="CCH45272.1"/>
    </source>
</evidence>
<keyword evidence="5" id="KW-1185">Reference proteome</keyword>
<dbReference type="UniPathway" id="UPA00196"/>
<dbReference type="InterPro" id="IPR003737">
    <property type="entry name" value="GlcNAc_PI_deacetylase-related"/>
</dbReference>
<evidence type="ECO:0000313" key="5">
    <source>
        <dbReference type="Proteomes" id="UP000009328"/>
    </source>
</evidence>
<dbReference type="GO" id="GO:0006506">
    <property type="term" value="P:GPI anchor biosynthetic process"/>
    <property type="evidence" value="ECO:0007669"/>
    <property type="project" value="UniProtKB-UniPathway"/>
</dbReference>
<dbReference type="Proteomes" id="UP000009328">
    <property type="component" value="Unassembled WGS sequence"/>
</dbReference>
<protein>
    <recommendedName>
        <fullName evidence="2">N-acetylglucosaminylphosphatidylinositol deacetylase</fullName>
        <ecNumber evidence="2">3.5.1.89</ecNumber>
    </recommendedName>
</protein>
<dbReference type="AlphaFoldDB" id="K0KTE0"/>
<gene>
    <name evidence="4" type="ORF">BN7_4854</name>
</gene>
<sequence>MPKNVNIEIKSKTSPFTSTSTSFSTEINKPKRITRSILQAMGSYFLRKAKGIVLLLFTSFLFWAILTTSIQELDTSFKLNKIPEALQNKHIQLLIAHPDDEVMFFAPTLVELSKARHNNTISATCLSIGNDQGLGPVRQKELERSFQILGIHDYEIVNDENSFKDSMNITWDSDKVAEYILEKTDVVLTFDEFGISNHPNHKSLYYGSLKTNKSVFSLKTWNFLEKYSATIYTNIELLLRIISLIAHIVEDQLKPHGLDIYLPIEYLRKLHHEQYQNVHIFADLPSSILGIAAMTNAHHSQMVWFRWGWLIVSKYSNSNELIQIQ</sequence>
<dbReference type="GO" id="GO:0005783">
    <property type="term" value="C:endoplasmic reticulum"/>
    <property type="evidence" value="ECO:0007669"/>
    <property type="project" value="TreeGrafter"/>
</dbReference>
<keyword evidence="3" id="KW-0812">Transmembrane</keyword>
<dbReference type="PANTHER" id="PTHR12993">
    <property type="entry name" value="N-ACETYLGLUCOSAMINYL-PHOSPHATIDYLINOSITOL DE-N-ACETYLASE-RELATED"/>
    <property type="match status" value="1"/>
</dbReference>
<reference evidence="4 5" key="1">
    <citation type="journal article" date="2012" name="Eukaryot. Cell">
        <title>Draft genome sequence of Wickerhamomyces ciferrii NRRL Y-1031 F-60-10.</title>
        <authorList>
            <person name="Schneider J."/>
            <person name="Andrea H."/>
            <person name="Blom J."/>
            <person name="Jaenicke S."/>
            <person name="Ruckert C."/>
            <person name="Schorsch C."/>
            <person name="Szczepanowski R."/>
            <person name="Farwick M."/>
            <person name="Goesmann A."/>
            <person name="Puhler A."/>
            <person name="Schaffer S."/>
            <person name="Tauch A."/>
            <person name="Kohler T."/>
            <person name="Brinkrolf K."/>
        </authorList>
    </citation>
    <scope>NUCLEOTIDE SEQUENCE [LARGE SCALE GENOMIC DNA]</scope>
    <source>
        <strain evidence="5">ATCC 14091 / BCRC 22168 / CBS 111 / JCM 3599 / NBRC 0793 / NRRL Y-1031 F-60-10</strain>
    </source>
</reference>
<comment type="caution">
    <text evidence="4">The sequence shown here is derived from an EMBL/GenBank/DDBJ whole genome shotgun (WGS) entry which is preliminary data.</text>
</comment>
<evidence type="ECO:0000256" key="3">
    <source>
        <dbReference type="SAM" id="Phobius"/>
    </source>
</evidence>
<comment type="similarity">
    <text evidence="1">Belongs to the PIGL family.</text>
</comment>
<dbReference type="SUPFAM" id="SSF102588">
    <property type="entry name" value="LmbE-like"/>
    <property type="match status" value="1"/>
</dbReference>
<dbReference type="HOGENOM" id="CLU_034979_0_0_1"/>
<dbReference type="FunCoup" id="K0KTE0">
    <property type="interactions" value="546"/>
</dbReference>
<dbReference type="InParanoid" id="K0KTE0"/>
<dbReference type="PANTHER" id="PTHR12993:SF11">
    <property type="entry name" value="N-ACETYLGLUCOSAMINYL-PHOSPHATIDYLINOSITOL DE-N-ACETYLASE"/>
    <property type="match status" value="1"/>
</dbReference>
<keyword evidence="3" id="KW-1133">Transmembrane helix</keyword>